<dbReference type="PANTHER" id="PTHR42991:SF1">
    <property type="entry name" value="ALDEHYDE DEHYDROGENASE"/>
    <property type="match status" value="1"/>
</dbReference>
<dbReference type="PANTHER" id="PTHR42991">
    <property type="entry name" value="ALDEHYDE DEHYDROGENASE"/>
    <property type="match status" value="1"/>
</dbReference>
<dbReference type="Pfam" id="PF00171">
    <property type="entry name" value="Aldedh"/>
    <property type="match status" value="1"/>
</dbReference>
<protein>
    <recommendedName>
        <fullName evidence="5">Aldehyde dehydrogenase domain-containing protein</fullName>
    </recommendedName>
</protein>
<dbReference type="STRING" id="1798401.A2363_01940"/>
<dbReference type="Gene3D" id="3.40.605.10">
    <property type="entry name" value="Aldehyde Dehydrogenase, Chain A, domain 1"/>
    <property type="match status" value="1"/>
</dbReference>
<evidence type="ECO:0000313" key="6">
    <source>
        <dbReference type="EMBL" id="OGG34961.1"/>
    </source>
</evidence>
<dbReference type="InterPro" id="IPR016160">
    <property type="entry name" value="Ald_DH_CS_CYS"/>
</dbReference>
<evidence type="ECO:0000256" key="4">
    <source>
        <dbReference type="RuleBase" id="RU003345"/>
    </source>
</evidence>
<comment type="caution">
    <text evidence="6">The sequence shown here is derived from an EMBL/GenBank/DDBJ whole genome shotgun (WGS) entry which is preliminary data.</text>
</comment>
<dbReference type="Proteomes" id="UP000176186">
    <property type="component" value="Unassembled WGS sequence"/>
</dbReference>
<dbReference type="InterPro" id="IPR016161">
    <property type="entry name" value="Ald_DH/histidinol_DH"/>
</dbReference>
<dbReference type="PROSITE" id="PS00070">
    <property type="entry name" value="ALDEHYDE_DEHYDR_CYS"/>
    <property type="match status" value="1"/>
</dbReference>
<reference evidence="6 7" key="1">
    <citation type="journal article" date="2016" name="Nat. Commun.">
        <title>Thousands of microbial genomes shed light on interconnected biogeochemical processes in an aquifer system.</title>
        <authorList>
            <person name="Anantharaman K."/>
            <person name="Brown C.T."/>
            <person name="Hug L.A."/>
            <person name="Sharon I."/>
            <person name="Castelle C.J."/>
            <person name="Probst A.J."/>
            <person name="Thomas B.C."/>
            <person name="Singh A."/>
            <person name="Wilkins M.J."/>
            <person name="Karaoz U."/>
            <person name="Brodie E.L."/>
            <person name="Williams K.H."/>
            <person name="Hubbard S.S."/>
            <person name="Banfield J.F."/>
        </authorList>
    </citation>
    <scope>NUCLEOTIDE SEQUENCE [LARGE SCALE GENOMIC DNA]</scope>
</reference>
<dbReference type="PROSITE" id="PS00687">
    <property type="entry name" value="ALDEHYDE_DEHYDR_GLU"/>
    <property type="match status" value="1"/>
</dbReference>
<dbReference type="InterPro" id="IPR015590">
    <property type="entry name" value="Aldehyde_DH_dom"/>
</dbReference>
<proteinExistence type="inferred from homology"/>
<comment type="similarity">
    <text evidence="1 4">Belongs to the aldehyde dehydrogenase family.</text>
</comment>
<dbReference type="InterPro" id="IPR016163">
    <property type="entry name" value="Ald_DH_C"/>
</dbReference>
<feature type="domain" description="Aldehyde dehydrogenase" evidence="5">
    <location>
        <begin position="26"/>
        <end position="488"/>
    </location>
</feature>
<dbReference type="EMBL" id="MFKE01000019">
    <property type="protein sequence ID" value="OGG34961.1"/>
    <property type="molecule type" value="Genomic_DNA"/>
</dbReference>
<evidence type="ECO:0000256" key="2">
    <source>
        <dbReference type="ARBA" id="ARBA00023002"/>
    </source>
</evidence>
<feature type="active site" evidence="3">
    <location>
        <position position="265"/>
    </location>
</feature>
<organism evidence="6 7">
    <name type="scientific">Candidatus Gottesmanbacteria bacterium RIFOXYB1_FULL_47_11</name>
    <dbReference type="NCBI Taxonomy" id="1798401"/>
    <lineage>
        <taxon>Bacteria</taxon>
        <taxon>Candidatus Gottesmaniibacteriota</taxon>
    </lineage>
</organism>
<accession>A0A1F6BDC3</accession>
<dbReference type="Gene3D" id="3.40.309.10">
    <property type="entry name" value="Aldehyde Dehydrogenase, Chain A, domain 2"/>
    <property type="match status" value="1"/>
</dbReference>
<dbReference type="InterPro" id="IPR051020">
    <property type="entry name" value="ALDH-related_metabolic_enz"/>
</dbReference>
<evidence type="ECO:0000256" key="1">
    <source>
        <dbReference type="ARBA" id="ARBA00009986"/>
    </source>
</evidence>
<name>A0A1F6BDC3_9BACT</name>
<sequence length="494" mass="52515">MPNDFFQPLSDTQTPPGYNYFNGSSWVVGSSGKTNAITSPVDNSVVGSVPVVSTAEIDSILKKLKAAQPAWEATPLNQRVKLMHLVADWVKHHEEYLTALMVREIGKSVGEAKSEIIRTAELTDYFADEVQSIHGETVDSDNFPGYDKGRIAIIDRAAHGVVLCIAPFNYPVNLAASKIVPALLMGNTVLFKPPTQGALCGLHLARIFEKAGLPPDVFACVTGGGSQVGDYLVSHPLVDSVAFTGSSDTGVAIAGRAPMKPLLFECGGNNAAIVFPDADMALTAKEIVKGGFSYAGQRCTAIKYVLATQNIIDTLLPVVLEQMKTLVKVGDPRSPETKLVGPVISTEVAKTYQGWIDESVSRGAKVVCGGTHENAYMQPTILSGVAPDMPVVARELFGPVISFITITGMGEASAIINATRFGLQACVFTRDEGTGLQFAKSLNVGSVQVNGSPQRGPDHFPFLGVKQSGIGVQGVHYSLEAMSRLKSVVLNKPQ</sequence>
<evidence type="ECO:0000313" key="7">
    <source>
        <dbReference type="Proteomes" id="UP000176186"/>
    </source>
</evidence>
<dbReference type="AlphaFoldDB" id="A0A1F6BDC3"/>
<dbReference type="InterPro" id="IPR016162">
    <property type="entry name" value="Ald_DH_N"/>
</dbReference>
<dbReference type="InterPro" id="IPR029510">
    <property type="entry name" value="Ald_DH_CS_GLU"/>
</dbReference>
<evidence type="ECO:0000259" key="5">
    <source>
        <dbReference type="Pfam" id="PF00171"/>
    </source>
</evidence>
<gene>
    <name evidence="6" type="ORF">A2363_01940</name>
</gene>
<dbReference type="GO" id="GO:0008911">
    <property type="term" value="F:lactaldehyde dehydrogenase (NAD+) activity"/>
    <property type="evidence" value="ECO:0007669"/>
    <property type="project" value="TreeGrafter"/>
</dbReference>
<evidence type="ECO:0000256" key="3">
    <source>
        <dbReference type="PROSITE-ProRule" id="PRU10007"/>
    </source>
</evidence>
<dbReference type="SUPFAM" id="SSF53720">
    <property type="entry name" value="ALDH-like"/>
    <property type="match status" value="1"/>
</dbReference>
<keyword evidence="2 4" id="KW-0560">Oxidoreductase</keyword>